<protein>
    <submittedName>
        <fullName evidence="2">Uncharacterized protein</fullName>
    </submittedName>
</protein>
<dbReference type="OrthoDB" id="8005901at2"/>
<dbReference type="KEGG" id="mets:DK389_23145"/>
<accession>A0A2U8W9R5</accession>
<gene>
    <name evidence="2" type="ORF">DK389_23145</name>
</gene>
<sequence length="83" mass="9450">MTSQQSAFIPTHGDHEFELRAPCLLEVTHGDTVIRIADDWDGHVLIEELYVALREARQARDNATLLRKAEPDREDKLAKRPAT</sequence>
<reference evidence="3" key="1">
    <citation type="submission" date="2018-05" db="EMBL/GenBank/DDBJ databases">
        <title>Complete Genome Sequence of Methylobacterium sp. 17SD2-17.</title>
        <authorList>
            <person name="Srinivasan S."/>
        </authorList>
    </citation>
    <scope>NUCLEOTIDE SEQUENCE [LARGE SCALE GENOMIC DNA]</scope>
    <source>
        <strain evidence="3">17SD2-17</strain>
    </source>
</reference>
<dbReference type="EMBL" id="CP029550">
    <property type="protein sequence ID" value="AWN42867.1"/>
    <property type="molecule type" value="Genomic_DNA"/>
</dbReference>
<evidence type="ECO:0000256" key="1">
    <source>
        <dbReference type="SAM" id="MobiDB-lite"/>
    </source>
</evidence>
<feature type="compositionally biased region" description="Basic and acidic residues" evidence="1">
    <location>
        <begin position="67"/>
        <end position="83"/>
    </location>
</feature>
<dbReference type="AlphaFoldDB" id="A0A2U8W9R5"/>
<name>A0A2U8W9R5_9HYPH</name>
<organism evidence="2 3">
    <name type="scientific">Methylobacterium durans</name>
    <dbReference type="NCBI Taxonomy" id="2202825"/>
    <lineage>
        <taxon>Bacteria</taxon>
        <taxon>Pseudomonadati</taxon>
        <taxon>Pseudomonadota</taxon>
        <taxon>Alphaproteobacteria</taxon>
        <taxon>Hyphomicrobiales</taxon>
        <taxon>Methylobacteriaceae</taxon>
        <taxon>Methylobacterium</taxon>
    </lineage>
</organism>
<evidence type="ECO:0000313" key="3">
    <source>
        <dbReference type="Proteomes" id="UP000245926"/>
    </source>
</evidence>
<dbReference type="Proteomes" id="UP000245926">
    <property type="component" value="Chromosome"/>
</dbReference>
<keyword evidence="3" id="KW-1185">Reference proteome</keyword>
<evidence type="ECO:0000313" key="2">
    <source>
        <dbReference type="EMBL" id="AWN42867.1"/>
    </source>
</evidence>
<dbReference type="RefSeq" id="WP_109893118.1">
    <property type="nucleotide sequence ID" value="NZ_CP029550.1"/>
</dbReference>
<feature type="region of interest" description="Disordered" evidence="1">
    <location>
        <begin position="61"/>
        <end position="83"/>
    </location>
</feature>
<proteinExistence type="predicted"/>